<dbReference type="PANTHER" id="PTHR35147">
    <property type="entry name" value="CHEMORECEPTOR GLUTAMINE DEAMIDASE CHED-RELATED"/>
    <property type="match status" value="1"/>
</dbReference>
<name>A0A2M9XX90_9LEPT</name>
<dbReference type="SUPFAM" id="SSF64438">
    <property type="entry name" value="CNF1/YfiH-like putative cysteine hydrolases"/>
    <property type="match status" value="1"/>
</dbReference>
<dbReference type="RefSeq" id="WP_100792194.1">
    <property type="nucleotide sequence ID" value="NZ_NPDQ01000011.1"/>
</dbReference>
<dbReference type="GO" id="GO:0050568">
    <property type="term" value="F:protein-glutamine glutaminase activity"/>
    <property type="evidence" value="ECO:0007669"/>
    <property type="project" value="UniProtKB-UniRule"/>
</dbReference>
<dbReference type="HAMAP" id="MF_01440">
    <property type="entry name" value="CheD"/>
    <property type="match status" value="1"/>
</dbReference>
<evidence type="ECO:0000256" key="1">
    <source>
        <dbReference type="ARBA" id="ARBA00022500"/>
    </source>
</evidence>
<comment type="function">
    <text evidence="3">Probably deamidates glutamine residues to glutamate on methyl-accepting chemotaxis receptors (MCPs), playing an important role in chemotaxis.</text>
</comment>
<dbReference type="InterPro" id="IPR011324">
    <property type="entry name" value="Cytotoxic_necrot_fac-like_cat"/>
</dbReference>
<organism evidence="4 5">
    <name type="scientific">Leptospira brenneri</name>
    <dbReference type="NCBI Taxonomy" id="2023182"/>
    <lineage>
        <taxon>Bacteria</taxon>
        <taxon>Pseudomonadati</taxon>
        <taxon>Spirochaetota</taxon>
        <taxon>Spirochaetia</taxon>
        <taxon>Leptospirales</taxon>
        <taxon>Leptospiraceae</taxon>
        <taxon>Leptospira</taxon>
    </lineage>
</organism>
<dbReference type="Pfam" id="PF03975">
    <property type="entry name" value="CheD"/>
    <property type="match status" value="1"/>
</dbReference>
<dbReference type="EMBL" id="RQFP01000008">
    <property type="protein sequence ID" value="TGK93038.1"/>
    <property type="molecule type" value="Genomic_DNA"/>
</dbReference>
<dbReference type="InterPro" id="IPR038592">
    <property type="entry name" value="CheD-like_sf"/>
</dbReference>
<reference evidence="4" key="1">
    <citation type="journal article" date="2019" name="PLoS Negl. Trop. Dis.">
        <title>Revisiting the worldwide diversity of Leptospira species in the environment.</title>
        <authorList>
            <person name="Vincent A.T."/>
            <person name="Schiettekatte O."/>
            <person name="Bourhy P."/>
            <person name="Veyrier F.J."/>
            <person name="Picardeau M."/>
        </authorList>
    </citation>
    <scope>NUCLEOTIDE SEQUENCE [LARGE SCALE GENOMIC DNA]</scope>
    <source>
        <strain evidence="4">201800277</strain>
    </source>
</reference>
<dbReference type="OrthoDB" id="9807202at2"/>
<comment type="similarity">
    <text evidence="3">Belongs to the CheD family.</text>
</comment>
<comment type="catalytic activity">
    <reaction evidence="3">
        <text>L-glutaminyl-[protein] + H2O = L-glutamyl-[protein] + NH4(+)</text>
        <dbReference type="Rhea" id="RHEA:16441"/>
        <dbReference type="Rhea" id="RHEA-COMP:10207"/>
        <dbReference type="Rhea" id="RHEA-COMP:10208"/>
        <dbReference type="ChEBI" id="CHEBI:15377"/>
        <dbReference type="ChEBI" id="CHEBI:28938"/>
        <dbReference type="ChEBI" id="CHEBI:29973"/>
        <dbReference type="ChEBI" id="CHEBI:30011"/>
        <dbReference type="EC" id="3.5.1.44"/>
    </reaction>
</comment>
<dbReference type="Proteomes" id="UP000297891">
    <property type="component" value="Unassembled WGS sequence"/>
</dbReference>
<gene>
    <name evidence="3" type="primary">cheD</name>
    <name evidence="4" type="ORF">EHQ30_12490</name>
</gene>
<comment type="caution">
    <text evidence="4">The sequence shown here is derived from an EMBL/GenBank/DDBJ whole genome shotgun (WGS) entry which is preliminary data.</text>
</comment>
<keyword evidence="5" id="KW-1185">Reference proteome</keyword>
<proteinExistence type="inferred from homology"/>
<protein>
    <recommendedName>
        <fullName evidence="3">Probable chemoreceptor glutamine deamidase CheD</fullName>
        <ecNumber evidence="3">3.5.1.44</ecNumber>
    </recommendedName>
</protein>
<dbReference type="CDD" id="cd16352">
    <property type="entry name" value="CheD"/>
    <property type="match status" value="1"/>
</dbReference>
<keyword evidence="2 3" id="KW-0378">Hydrolase</keyword>
<evidence type="ECO:0000256" key="2">
    <source>
        <dbReference type="ARBA" id="ARBA00022801"/>
    </source>
</evidence>
<dbReference type="GO" id="GO:0006935">
    <property type="term" value="P:chemotaxis"/>
    <property type="evidence" value="ECO:0007669"/>
    <property type="project" value="UniProtKB-UniRule"/>
</dbReference>
<dbReference type="EC" id="3.5.1.44" evidence="3"/>
<sequence length="167" mass="18406">MSIKSKIINVGIADIKVGKDTDVLRTTLGSCIGIVLYDPDQKVGAISHIMLAKDPTGKDATKFPHKYGETALPILIEMMKQQGSNIGQYSCRMFGGASMFKGINSQFLQNIGEQNIAIVKKFMEDKKIPVIVEDVAGNEGRTISLYCDDGRVLLKKAGMEKYLYKVR</sequence>
<dbReference type="PANTHER" id="PTHR35147:SF1">
    <property type="entry name" value="CHEMORECEPTOR GLUTAMINE DEAMIDASE CHED-RELATED"/>
    <property type="match status" value="1"/>
</dbReference>
<evidence type="ECO:0000313" key="5">
    <source>
        <dbReference type="Proteomes" id="UP000297891"/>
    </source>
</evidence>
<evidence type="ECO:0000256" key="3">
    <source>
        <dbReference type="HAMAP-Rule" id="MF_01440"/>
    </source>
</evidence>
<dbReference type="Gene3D" id="3.30.1330.200">
    <property type="match status" value="1"/>
</dbReference>
<keyword evidence="1 3" id="KW-0145">Chemotaxis</keyword>
<accession>A0A2M9XX90</accession>
<dbReference type="AlphaFoldDB" id="A0A2M9XX90"/>
<evidence type="ECO:0000313" key="4">
    <source>
        <dbReference type="EMBL" id="TGK93038.1"/>
    </source>
</evidence>
<dbReference type="InterPro" id="IPR005659">
    <property type="entry name" value="Chemorcpt_Glu_NH3ase_CheD"/>
</dbReference>